<reference evidence="2" key="3">
    <citation type="submission" date="2025-09" db="UniProtKB">
        <authorList>
            <consortium name="Ensembl"/>
        </authorList>
    </citation>
    <scope>IDENTIFICATION</scope>
</reference>
<dbReference type="GO" id="GO:0061630">
    <property type="term" value="F:ubiquitin protein ligase activity"/>
    <property type="evidence" value="ECO:0007669"/>
    <property type="project" value="TreeGrafter"/>
</dbReference>
<reference evidence="2" key="2">
    <citation type="submission" date="2025-08" db="UniProtKB">
        <authorList>
            <consortium name="Ensembl"/>
        </authorList>
    </citation>
    <scope>IDENTIFICATION</scope>
</reference>
<dbReference type="GO" id="GO:0043027">
    <property type="term" value="F:cysteine-type endopeptidase inhibitor activity involved in apoptotic process"/>
    <property type="evidence" value="ECO:0007669"/>
    <property type="project" value="TreeGrafter"/>
</dbReference>
<dbReference type="PANTHER" id="PTHR10044">
    <property type="entry name" value="INHIBITOR OF APOPTOSIS"/>
    <property type="match status" value="1"/>
</dbReference>
<dbReference type="Pfam" id="PF00653">
    <property type="entry name" value="BIR"/>
    <property type="match status" value="1"/>
</dbReference>
<accession>H2ZM65</accession>
<dbReference type="PROSITE" id="PS50143">
    <property type="entry name" value="BIR_REPEAT_2"/>
    <property type="match status" value="1"/>
</dbReference>
<dbReference type="GO" id="GO:0005737">
    <property type="term" value="C:cytoplasm"/>
    <property type="evidence" value="ECO:0007669"/>
    <property type="project" value="TreeGrafter"/>
</dbReference>
<sequence>MADGIVRTGSHTNQMNHIKIKQNLHGKNSSGAQQNGTESLFICAHPVTPNMVNFRDRVRTFIKWPKTITKATAVQIAKAGFFFLGDRDRTKCFYCNGGLQNWEYNDEPWSEHAKWFPNCEFVLQQKGIQFVQEITTKFPNLKRPNMPGQQILPNVCPPIHSNTQQLNKVQTLSQVLESDVVKMATSFGFDDDLVRQVIEQTLHEERRLPDSVMELVTAF</sequence>
<dbReference type="Gene3D" id="1.10.1170.10">
    <property type="entry name" value="Inhibitor Of Apoptosis Protein (2mihbC-IAP-1), Chain A"/>
    <property type="match status" value="1"/>
</dbReference>
<evidence type="ECO:0000313" key="2">
    <source>
        <dbReference type="Ensembl" id="ENSCSAVP00000018681.1"/>
    </source>
</evidence>
<dbReference type="HOGENOM" id="CLU_1264096_0_0_1"/>
<dbReference type="Proteomes" id="UP000007875">
    <property type="component" value="Unassembled WGS sequence"/>
</dbReference>
<dbReference type="PANTHER" id="PTHR10044:SF139">
    <property type="entry name" value="DEATH-ASSOCIATED INHIBITOR OF APOPTOSIS 2"/>
    <property type="match status" value="1"/>
</dbReference>
<evidence type="ECO:0000256" key="1">
    <source>
        <dbReference type="ARBA" id="ARBA00022703"/>
    </source>
</evidence>
<dbReference type="GO" id="GO:0005634">
    <property type="term" value="C:nucleus"/>
    <property type="evidence" value="ECO:0007669"/>
    <property type="project" value="TreeGrafter"/>
</dbReference>
<dbReference type="AlphaFoldDB" id="H2ZM65"/>
<name>H2ZM65_CIOSA</name>
<dbReference type="InParanoid" id="H2ZM65"/>
<keyword evidence="3" id="KW-1185">Reference proteome</keyword>
<dbReference type="InterPro" id="IPR050784">
    <property type="entry name" value="IAP"/>
</dbReference>
<evidence type="ECO:0000313" key="3">
    <source>
        <dbReference type="Proteomes" id="UP000007875"/>
    </source>
</evidence>
<reference evidence="3" key="1">
    <citation type="submission" date="2003-08" db="EMBL/GenBank/DDBJ databases">
        <authorList>
            <person name="Birren B."/>
            <person name="Nusbaum C."/>
            <person name="Abebe A."/>
            <person name="Abouelleil A."/>
            <person name="Adekoya E."/>
            <person name="Ait-zahra M."/>
            <person name="Allen N."/>
            <person name="Allen T."/>
            <person name="An P."/>
            <person name="Anderson M."/>
            <person name="Anderson S."/>
            <person name="Arachchi H."/>
            <person name="Armbruster J."/>
            <person name="Bachantsang P."/>
            <person name="Baldwin J."/>
            <person name="Barry A."/>
            <person name="Bayul T."/>
            <person name="Blitshsteyn B."/>
            <person name="Bloom T."/>
            <person name="Blye J."/>
            <person name="Boguslavskiy L."/>
            <person name="Borowsky M."/>
            <person name="Boukhgalter B."/>
            <person name="Brunache A."/>
            <person name="Butler J."/>
            <person name="Calixte N."/>
            <person name="Calvo S."/>
            <person name="Camarata J."/>
            <person name="Campo K."/>
            <person name="Chang J."/>
            <person name="Cheshatsang Y."/>
            <person name="Citroen M."/>
            <person name="Collymore A."/>
            <person name="Considine T."/>
            <person name="Cook A."/>
            <person name="Cooke P."/>
            <person name="Corum B."/>
            <person name="Cuomo C."/>
            <person name="David R."/>
            <person name="Dawoe T."/>
            <person name="Degray S."/>
            <person name="Dodge S."/>
            <person name="Dooley K."/>
            <person name="Dorje P."/>
            <person name="Dorjee K."/>
            <person name="Dorris L."/>
            <person name="Duffey N."/>
            <person name="Dupes A."/>
            <person name="Elkins T."/>
            <person name="Engels R."/>
            <person name="Erickson J."/>
            <person name="Farina A."/>
            <person name="Faro S."/>
            <person name="Ferreira P."/>
            <person name="Fischer H."/>
            <person name="Fitzgerald M."/>
            <person name="Foley K."/>
            <person name="Gage D."/>
            <person name="Galagan J."/>
            <person name="Gearin G."/>
            <person name="Gnerre S."/>
            <person name="Gnirke A."/>
            <person name="Goyette A."/>
            <person name="Graham J."/>
            <person name="Grandbois E."/>
            <person name="Gyaltsen K."/>
            <person name="Hafez N."/>
            <person name="Hagopian D."/>
            <person name="Hagos B."/>
            <person name="Hall J."/>
            <person name="Hatcher B."/>
            <person name="Heller A."/>
            <person name="Higgins H."/>
            <person name="Honan T."/>
            <person name="Horn A."/>
            <person name="Houde N."/>
            <person name="Hughes L."/>
            <person name="Hulme W."/>
            <person name="Husby E."/>
            <person name="Iliev I."/>
            <person name="Jaffe D."/>
            <person name="Jones C."/>
            <person name="Kamal M."/>
            <person name="Kamat A."/>
            <person name="Kamvysselis M."/>
            <person name="Karlsson E."/>
            <person name="Kells C."/>
            <person name="Kieu A."/>
            <person name="Kisner P."/>
            <person name="Kodira C."/>
            <person name="Kulbokas E."/>
            <person name="Labutti K."/>
            <person name="Lama D."/>
            <person name="Landers T."/>
            <person name="Leger J."/>
            <person name="Levine S."/>
            <person name="Lewis D."/>
            <person name="Lewis T."/>
            <person name="Lindblad-toh K."/>
            <person name="Liu X."/>
            <person name="Lokyitsang T."/>
            <person name="Lokyitsang Y."/>
            <person name="Lucien O."/>
            <person name="Lui A."/>
            <person name="Ma L.J."/>
            <person name="Mabbitt R."/>
            <person name="Macdonald J."/>
            <person name="Maclean C."/>
            <person name="Major J."/>
            <person name="Manning J."/>
            <person name="Marabella R."/>
            <person name="Maru K."/>
            <person name="Matthews C."/>
            <person name="Mauceli E."/>
            <person name="Mccarthy M."/>
            <person name="Mcdonough S."/>
            <person name="Mcghee T."/>
            <person name="Meldrim J."/>
            <person name="Meneus L."/>
            <person name="Mesirov J."/>
            <person name="Mihalev A."/>
            <person name="Mihova T."/>
            <person name="Mikkelsen T."/>
            <person name="Mlenga V."/>
            <person name="Moru K."/>
            <person name="Mozes J."/>
            <person name="Mulrain L."/>
            <person name="Munson G."/>
            <person name="Naylor J."/>
            <person name="Newes C."/>
            <person name="Nguyen C."/>
            <person name="Nguyen N."/>
            <person name="Nguyen T."/>
            <person name="Nicol R."/>
            <person name="Nielsen C."/>
            <person name="Nizzari M."/>
            <person name="Norbu C."/>
            <person name="Norbu N."/>
            <person name="O'donnell P."/>
            <person name="Okoawo O."/>
            <person name="O'leary S."/>
            <person name="Omotosho B."/>
            <person name="O'neill K."/>
            <person name="Osman S."/>
            <person name="Parker S."/>
            <person name="Perrin D."/>
            <person name="Phunkhang P."/>
            <person name="Piqani B."/>
            <person name="Purcell S."/>
            <person name="Rachupka T."/>
            <person name="Ramasamy U."/>
            <person name="Rameau R."/>
            <person name="Ray V."/>
            <person name="Raymond C."/>
            <person name="Retta R."/>
            <person name="Richardson S."/>
            <person name="Rise C."/>
            <person name="Rodriguez J."/>
            <person name="Rogers J."/>
            <person name="Rogov P."/>
            <person name="Rutman M."/>
            <person name="Schupbach R."/>
            <person name="Seaman C."/>
            <person name="Settipalli S."/>
            <person name="Sharpe T."/>
            <person name="Sheridan J."/>
            <person name="Sherpa N."/>
            <person name="Shi J."/>
            <person name="Smirnov S."/>
            <person name="Smith C."/>
            <person name="Sougnez C."/>
            <person name="Spencer B."/>
            <person name="Stalker J."/>
            <person name="Stange-thomann N."/>
            <person name="Stavropoulos S."/>
            <person name="Stetson K."/>
            <person name="Stone C."/>
            <person name="Stone S."/>
            <person name="Stubbs M."/>
            <person name="Talamas J."/>
            <person name="Tchuinga P."/>
            <person name="Tenzing P."/>
            <person name="Tesfaye S."/>
            <person name="Theodore J."/>
            <person name="Thoulutsang Y."/>
            <person name="Topham K."/>
            <person name="Towey S."/>
            <person name="Tsamla T."/>
            <person name="Tsomo N."/>
            <person name="Vallee D."/>
            <person name="Vassiliev H."/>
            <person name="Venkataraman V."/>
            <person name="Vinson J."/>
            <person name="Vo A."/>
            <person name="Wade C."/>
            <person name="Wang S."/>
            <person name="Wangchuk T."/>
            <person name="Wangdi T."/>
            <person name="Whittaker C."/>
            <person name="Wilkinson J."/>
            <person name="Wu Y."/>
            <person name="Wyman D."/>
            <person name="Yadav S."/>
            <person name="Yang S."/>
            <person name="Yang X."/>
            <person name="Yeager S."/>
            <person name="Yee E."/>
            <person name="Young G."/>
            <person name="Zainoun J."/>
            <person name="Zembeck L."/>
            <person name="Zimmer A."/>
            <person name="Zody M."/>
            <person name="Lander E."/>
        </authorList>
    </citation>
    <scope>NUCLEOTIDE SEQUENCE [LARGE SCALE GENOMIC DNA]</scope>
</reference>
<keyword evidence="1" id="KW-0053">Apoptosis</keyword>
<dbReference type="GO" id="GO:0043066">
    <property type="term" value="P:negative regulation of apoptotic process"/>
    <property type="evidence" value="ECO:0007669"/>
    <property type="project" value="TreeGrafter"/>
</dbReference>
<dbReference type="GO" id="GO:0051726">
    <property type="term" value="P:regulation of cell cycle"/>
    <property type="evidence" value="ECO:0007669"/>
    <property type="project" value="TreeGrafter"/>
</dbReference>
<dbReference type="GO" id="GO:0031398">
    <property type="term" value="P:positive regulation of protein ubiquitination"/>
    <property type="evidence" value="ECO:0007669"/>
    <property type="project" value="TreeGrafter"/>
</dbReference>
<dbReference type="STRING" id="51511.ENSCSAVP00000018681"/>
<proteinExistence type="predicted"/>
<dbReference type="GO" id="GO:0006915">
    <property type="term" value="P:apoptotic process"/>
    <property type="evidence" value="ECO:0007669"/>
    <property type="project" value="UniProtKB-KW"/>
</dbReference>
<dbReference type="SUPFAM" id="SSF57924">
    <property type="entry name" value="Inhibitor of apoptosis (IAP) repeat"/>
    <property type="match status" value="1"/>
</dbReference>
<dbReference type="InterPro" id="IPR001370">
    <property type="entry name" value="BIR_rpt"/>
</dbReference>
<dbReference type="GeneTree" id="ENSGT00940000164164"/>
<organism evidence="2 3">
    <name type="scientific">Ciona savignyi</name>
    <name type="common">Pacific transparent sea squirt</name>
    <dbReference type="NCBI Taxonomy" id="51511"/>
    <lineage>
        <taxon>Eukaryota</taxon>
        <taxon>Metazoa</taxon>
        <taxon>Chordata</taxon>
        <taxon>Tunicata</taxon>
        <taxon>Ascidiacea</taxon>
        <taxon>Phlebobranchia</taxon>
        <taxon>Cionidae</taxon>
        <taxon>Ciona</taxon>
    </lineage>
</organism>
<dbReference type="CDD" id="cd00022">
    <property type="entry name" value="BIR"/>
    <property type="match status" value="1"/>
</dbReference>
<protein>
    <submittedName>
        <fullName evidence="2">Uncharacterized protein</fullName>
    </submittedName>
</protein>
<dbReference type="SMART" id="SM00238">
    <property type="entry name" value="BIR"/>
    <property type="match status" value="1"/>
</dbReference>
<dbReference type="FunFam" id="1.10.1170.10:FF:000003">
    <property type="entry name" value="E3 ubiquitin-protein ligase XIAP"/>
    <property type="match status" value="1"/>
</dbReference>
<dbReference type="Ensembl" id="ENSCSAVT00000018886.1">
    <property type="protein sequence ID" value="ENSCSAVP00000018681.1"/>
    <property type="gene ID" value="ENSCSAVG00000010979.1"/>
</dbReference>
<dbReference type="eggNOG" id="KOG1101">
    <property type="taxonomic scope" value="Eukaryota"/>
</dbReference>
<dbReference type="Gene3D" id="1.10.8.10">
    <property type="entry name" value="DNA helicase RuvA subunit, C-terminal domain"/>
    <property type="match status" value="1"/>
</dbReference>